<evidence type="ECO:0000256" key="1">
    <source>
        <dbReference type="SAM" id="Coils"/>
    </source>
</evidence>
<comment type="caution">
    <text evidence="2">The sequence shown here is derived from an EMBL/GenBank/DDBJ whole genome shotgun (WGS) entry which is preliminary data.</text>
</comment>
<name>A0ABY2XB75_9RHOB</name>
<keyword evidence="3" id="KW-1185">Reference proteome</keyword>
<dbReference type="RefSeq" id="WP_138864175.1">
    <property type="nucleotide sequence ID" value="NZ_VCPC01000002.1"/>
</dbReference>
<sequence length="535" mass="57715">MKLFSLSIGLLLAALGVFYVPVSFSVDGFGLVVNPGGVRTIRATEDGVVHHFASDGGQFRPGQIVSGVTYPDAAAKNALLLGTMQAELSKIESDFTEKTTKIRAAMDRNIAKRRATAERLEARNQLIADTAEVLVALQEFTSESVSDISSLNEERLAQLSRLEDLVKRSGEVSALPAQKLATMLEDIQSDRLSVITSKGTTFSSDKMILDMIKGQNDLIYSNSIDRSEVEILSKEVADQELQIRELTVLRDNQRAESEATYLAKAVLPQVAVASVASTDMRVLQASRADVARTDALRLLATGTAVPSLSFILYGAPDTGEIVIRHEGREARIALPVDTEAMANSLGAIGLEVADVTRDAQVMGGQQIVSLFATLVSTPARRPELVAMRARDALGRPVPITADVTLPDPGDDPRQTGDHQEIIGFLENRHAVVLRPGQAVRGAISNTRTGSEIVFEARLLERDFSTVDTRELGVRLGNQSLADKIIKRGVLSQVVVEVSDSSAERISHLPGAVVHLSFPLGRQTLFSFLMAKNAAI</sequence>
<feature type="coiled-coil region" evidence="1">
    <location>
        <begin position="229"/>
        <end position="256"/>
    </location>
</feature>
<keyword evidence="1" id="KW-0175">Coiled coil</keyword>
<gene>
    <name evidence="2" type="ORF">FGK64_12880</name>
</gene>
<evidence type="ECO:0000313" key="2">
    <source>
        <dbReference type="EMBL" id="TMV13622.1"/>
    </source>
</evidence>
<evidence type="ECO:0008006" key="4">
    <source>
        <dbReference type="Google" id="ProtNLM"/>
    </source>
</evidence>
<protein>
    <recommendedName>
        <fullName evidence="4">HlyD family secretion protein</fullName>
    </recommendedName>
</protein>
<dbReference type="Proteomes" id="UP001191082">
    <property type="component" value="Unassembled WGS sequence"/>
</dbReference>
<accession>A0ABY2XB75</accession>
<reference evidence="2 3" key="1">
    <citation type="submission" date="2019-05" db="EMBL/GenBank/DDBJ databases">
        <title>Marivita sp. nov. isolated from sea sediment.</title>
        <authorList>
            <person name="Kim W."/>
        </authorList>
    </citation>
    <scope>NUCLEOTIDE SEQUENCE [LARGE SCALE GENOMIC DNA]</scope>
    <source>
        <strain evidence="2 3">CAU 1492</strain>
    </source>
</reference>
<dbReference type="EMBL" id="VCPC01000002">
    <property type="protein sequence ID" value="TMV13622.1"/>
    <property type="molecule type" value="Genomic_DNA"/>
</dbReference>
<evidence type="ECO:0000313" key="3">
    <source>
        <dbReference type="Proteomes" id="UP001191082"/>
    </source>
</evidence>
<proteinExistence type="predicted"/>
<organism evidence="2 3">
    <name type="scientific">Arenibacterium halophilum</name>
    <dbReference type="NCBI Taxonomy" id="2583821"/>
    <lineage>
        <taxon>Bacteria</taxon>
        <taxon>Pseudomonadati</taxon>
        <taxon>Pseudomonadota</taxon>
        <taxon>Alphaproteobacteria</taxon>
        <taxon>Rhodobacterales</taxon>
        <taxon>Paracoccaceae</taxon>
        <taxon>Arenibacterium</taxon>
    </lineage>
</organism>